<proteinExistence type="predicted"/>
<reference evidence="2 3" key="1">
    <citation type="submission" date="2023-01" db="EMBL/GenBank/DDBJ databases">
        <title>Analysis of 21 Apiospora genomes using comparative genomics revels a genus with tremendous synthesis potential of carbohydrate active enzymes and secondary metabolites.</title>
        <authorList>
            <person name="Sorensen T."/>
        </authorList>
    </citation>
    <scope>NUCLEOTIDE SEQUENCE [LARGE SCALE GENOMIC DNA]</scope>
    <source>
        <strain evidence="2 3">CBS 33761</strain>
    </source>
</reference>
<comment type="caution">
    <text evidence="2">The sequence shown here is derived from an EMBL/GenBank/DDBJ whole genome shotgun (WGS) entry which is preliminary data.</text>
</comment>
<sequence>MADDNNNNQRSDNPGEDAGIGGLVDDVVNLGRQPDSSDVKQLTLEAMFLEKWAIADYDLGSSLGPVGVVLAGKLGL</sequence>
<gene>
    <name evidence="2" type="ORF">PG993_005442</name>
</gene>
<dbReference type="EMBL" id="JAQQWK010000003">
    <property type="protein sequence ID" value="KAK8045418.1"/>
    <property type="molecule type" value="Genomic_DNA"/>
</dbReference>
<accession>A0ABR1TFK5</accession>
<evidence type="ECO:0000313" key="3">
    <source>
        <dbReference type="Proteomes" id="UP001444661"/>
    </source>
</evidence>
<feature type="region of interest" description="Disordered" evidence="1">
    <location>
        <begin position="1"/>
        <end position="23"/>
    </location>
</feature>
<evidence type="ECO:0000256" key="1">
    <source>
        <dbReference type="SAM" id="MobiDB-lite"/>
    </source>
</evidence>
<protein>
    <submittedName>
        <fullName evidence="2">Uncharacterized protein</fullName>
    </submittedName>
</protein>
<keyword evidence="3" id="KW-1185">Reference proteome</keyword>
<dbReference type="Proteomes" id="UP001444661">
    <property type="component" value="Unassembled WGS sequence"/>
</dbReference>
<feature type="compositionally biased region" description="Polar residues" evidence="1">
    <location>
        <begin position="1"/>
        <end position="12"/>
    </location>
</feature>
<name>A0ABR1TFK5_9PEZI</name>
<evidence type="ECO:0000313" key="2">
    <source>
        <dbReference type="EMBL" id="KAK8045418.1"/>
    </source>
</evidence>
<organism evidence="2 3">
    <name type="scientific">Apiospora rasikravindrae</name>
    <dbReference type="NCBI Taxonomy" id="990691"/>
    <lineage>
        <taxon>Eukaryota</taxon>
        <taxon>Fungi</taxon>
        <taxon>Dikarya</taxon>
        <taxon>Ascomycota</taxon>
        <taxon>Pezizomycotina</taxon>
        <taxon>Sordariomycetes</taxon>
        <taxon>Xylariomycetidae</taxon>
        <taxon>Amphisphaeriales</taxon>
        <taxon>Apiosporaceae</taxon>
        <taxon>Apiospora</taxon>
    </lineage>
</organism>